<sequence length="76" mass="9195">MRPVTKHSIFKSSRISKWNLCTGMLPRKQLHVQVRSSQVNKWFRDTPPIRHRAITLSVVNYENKRCFHRRMLFMVN</sequence>
<dbReference type="Proteomes" id="UP000046395">
    <property type="component" value="Unassembled WGS sequence"/>
</dbReference>
<proteinExistence type="predicted"/>
<reference evidence="2" key="1">
    <citation type="submission" date="2019-12" db="UniProtKB">
        <authorList>
            <consortium name="WormBaseParasite"/>
        </authorList>
    </citation>
    <scope>IDENTIFICATION</scope>
</reference>
<dbReference type="AlphaFoldDB" id="A0A5S6QBC7"/>
<dbReference type="WBParaSite" id="TMUE_1000004267.1">
    <property type="protein sequence ID" value="TMUE_1000004267.1"/>
    <property type="gene ID" value="WBGene00289670"/>
</dbReference>
<name>A0A5S6QBC7_TRIMR</name>
<evidence type="ECO:0000313" key="2">
    <source>
        <dbReference type="WBParaSite" id="TMUE_1000004267.1"/>
    </source>
</evidence>
<organism evidence="1 2">
    <name type="scientific">Trichuris muris</name>
    <name type="common">Mouse whipworm</name>
    <dbReference type="NCBI Taxonomy" id="70415"/>
    <lineage>
        <taxon>Eukaryota</taxon>
        <taxon>Metazoa</taxon>
        <taxon>Ecdysozoa</taxon>
        <taxon>Nematoda</taxon>
        <taxon>Enoplea</taxon>
        <taxon>Dorylaimia</taxon>
        <taxon>Trichinellida</taxon>
        <taxon>Trichuridae</taxon>
        <taxon>Trichuris</taxon>
    </lineage>
</organism>
<accession>A0A5S6QBC7</accession>
<protein>
    <submittedName>
        <fullName evidence="2">Uncharacterized protein</fullName>
    </submittedName>
</protein>
<evidence type="ECO:0000313" key="1">
    <source>
        <dbReference type="Proteomes" id="UP000046395"/>
    </source>
</evidence>
<keyword evidence="1" id="KW-1185">Reference proteome</keyword>